<dbReference type="InterPro" id="IPR018745">
    <property type="entry name" value="MpsC"/>
</dbReference>
<dbReference type="Proteomes" id="UP001601058">
    <property type="component" value="Unassembled WGS sequence"/>
</dbReference>
<comment type="caution">
    <text evidence="2">The sequence shown here is derived from an EMBL/GenBank/DDBJ whole genome shotgun (WGS) entry which is preliminary data.</text>
</comment>
<dbReference type="RefSeq" id="WP_389214206.1">
    <property type="nucleotide sequence ID" value="NZ_JBIACJ010000001.1"/>
</dbReference>
<evidence type="ECO:0000313" key="2">
    <source>
        <dbReference type="EMBL" id="MFE8694948.1"/>
    </source>
</evidence>
<keyword evidence="3" id="KW-1185">Reference proteome</keyword>
<evidence type="ECO:0000313" key="3">
    <source>
        <dbReference type="Proteomes" id="UP001601058"/>
    </source>
</evidence>
<dbReference type="Pfam" id="PF10057">
    <property type="entry name" value="MpsC"/>
    <property type="match status" value="1"/>
</dbReference>
<sequence>MSTISTQSHHSLKKDLANLYNRVNQDIYGVGVKKQRIETLDDRVIIFAQHKRVQALRMLSKNFQHLTISVDSALITEFKSLFKGQIESTLQLKVKTILKDYDPFTEEACTIIYFGEYLNKKHS</sequence>
<proteinExistence type="predicted"/>
<accession>A0ABW6JSW4</accession>
<organism evidence="2 3">
    <name type="scientific">Cytobacillus mangrovibacter</name>
    <dbReference type="NCBI Taxonomy" id="3299024"/>
    <lineage>
        <taxon>Bacteria</taxon>
        <taxon>Bacillati</taxon>
        <taxon>Bacillota</taxon>
        <taxon>Bacilli</taxon>
        <taxon>Bacillales</taxon>
        <taxon>Bacillaceae</taxon>
        <taxon>Cytobacillus</taxon>
    </lineage>
</organism>
<name>A0ABW6JSW4_9BACI</name>
<evidence type="ECO:0000259" key="1">
    <source>
        <dbReference type="Pfam" id="PF10057"/>
    </source>
</evidence>
<gene>
    <name evidence="2" type="ORF">ACFYKT_01100</name>
</gene>
<feature type="domain" description="Na+-translocating membrane potential-generating system MpsC" evidence="1">
    <location>
        <begin position="10"/>
        <end position="114"/>
    </location>
</feature>
<dbReference type="EMBL" id="JBIACJ010000001">
    <property type="protein sequence ID" value="MFE8694948.1"/>
    <property type="molecule type" value="Genomic_DNA"/>
</dbReference>
<reference evidence="2 3" key="1">
    <citation type="submission" date="2024-08" db="EMBL/GenBank/DDBJ databases">
        <title>Two novel Cytobacillus novel species.</title>
        <authorList>
            <person name="Liu G."/>
        </authorList>
    </citation>
    <scope>NUCLEOTIDE SEQUENCE [LARGE SCALE GENOMIC DNA]</scope>
    <source>
        <strain evidence="2 3">FJAT-53684</strain>
    </source>
</reference>
<protein>
    <submittedName>
        <fullName evidence="2">Na-translocating system protein MpsC family protein</fullName>
    </submittedName>
</protein>